<reference evidence="5 6" key="1">
    <citation type="journal article" date="2015" name="Geomicrobiol. J.">
        <title>Caldisalinibacter kiritimatiensis gen. nov., sp. nov., a moderately thermohalophilic thiosulfate-reducing bacterium from a hypersaline microbial mat.</title>
        <authorList>
            <person name="Ben Hania W."/>
            <person name="Joseph M."/>
            <person name="Fiebig A."/>
            <person name="Bunk B."/>
            <person name="Klenk H.-P."/>
            <person name="Fardeau M.-L."/>
            <person name="Spring S."/>
        </authorList>
    </citation>
    <scope>NUCLEOTIDE SEQUENCE [LARGE SCALE GENOMIC DNA]</scope>
    <source>
        <strain evidence="5 6">L21-TH-D2</strain>
    </source>
</reference>
<dbReference type="Gene3D" id="3.40.1080.10">
    <property type="entry name" value="Glutaconate Coenzyme A-transferase"/>
    <property type="match status" value="2"/>
</dbReference>
<proteinExistence type="inferred from homology"/>
<feature type="active site" description="5-glutamyl coenzyme A thioester intermediate" evidence="4">
    <location>
        <position position="327"/>
    </location>
</feature>
<evidence type="ECO:0000313" key="5">
    <source>
        <dbReference type="EMBL" id="EOD01570.1"/>
    </source>
</evidence>
<dbReference type="EMBL" id="ARZA01000048">
    <property type="protein sequence ID" value="EOD01570.1"/>
    <property type="molecule type" value="Genomic_DNA"/>
</dbReference>
<dbReference type="PANTHER" id="PTHR43293">
    <property type="entry name" value="ACETATE COA-TRANSFERASE YDIF"/>
    <property type="match status" value="1"/>
</dbReference>
<dbReference type="SMART" id="SM00882">
    <property type="entry name" value="CoA_trans"/>
    <property type="match status" value="2"/>
</dbReference>
<dbReference type="GO" id="GO:0046952">
    <property type="term" value="P:ketone body catabolic process"/>
    <property type="evidence" value="ECO:0007669"/>
    <property type="project" value="InterPro"/>
</dbReference>
<dbReference type="Pfam" id="PF01144">
    <property type="entry name" value="CoA_trans"/>
    <property type="match status" value="1"/>
</dbReference>
<keyword evidence="2 3" id="KW-0808">Transferase</keyword>
<organism evidence="5 6">
    <name type="scientific">Caldisalinibacter kiritimatiensis</name>
    <dbReference type="NCBI Taxonomy" id="1304284"/>
    <lineage>
        <taxon>Bacteria</taxon>
        <taxon>Bacillati</taxon>
        <taxon>Bacillota</taxon>
        <taxon>Tissierellia</taxon>
        <taxon>Tissierellales</taxon>
        <taxon>Thermohalobacteraceae</taxon>
        <taxon>Caldisalinibacter</taxon>
    </lineage>
</organism>
<sequence>MGRVKFVTSREAANMIPDEAYIGTVGFMLTGAPEEILLEIENRFLETGSPKDISLMWASGVGDGGTVRGFNHLCHEGLLKKTVGGHYGLFPRIAKLINENKIEAYNFPQGVLTSMFREMAANKPGVLTHVGLGTFVDPDFQGGKLNDATKEDIVEKVEVNGRNYLLYKSQKIDVAIIRGTEADEDGNIGISKEALKLENLSVAMAARNNGGLVIAQVERLVKRGTIEPKNVAVPGAIVDVVAVVKDKKNHMQTSGTDFNIDFISSAGVHEENFNPSSLDAKKIIAKRAALQMDKNKLVLNFGIGVPERVAEVLKEEGIEENFISTVEPGIYGGTAQGGLDFGSAIGPQAIIDHPYQFDFYDGGGIDITFLGMAQCDAHGSLNVSKFGPKIPGCGGFIDISQNAKECVFCGTFTAGGLKVNINNGKLEIVKEGKVKKFVNKLEHITFNGEYESKKNKKITIVTERAVFDVRPEGLTLTEIAPGIDLEKDILAHMEFKPIIADNLKEMDNKIFKDEPMKLKL</sequence>
<dbReference type="PIRSF" id="PIRSF000858">
    <property type="entry name" value="SCOT-t"/>
    <property type="match status" value="1"/>
</dbReference>
<dbReference type="PANTHER" id="PTHR43293:SF1">
    <property type="entry name" value="ACETATE COA-TRANSFERASE YDIF"/>
    <property type="match status" value="1"/>
</dbReference>
<evidence type="ECO:0000256" key="3">
    <source>
        <dbReference type="PIRNR" id="PIRNR000858"/>
    </source>
</evidence>
<dbReference type="InterPro" id="IPR014388">
    <property type="entry name" value="3-oxoacid_CoA-transferase"/>
</dbReference>
<dbReference type="EC" id="2.8.3.8" evidence="5"/>
<dbReference type="AlphaFoldDB" id="R1CGZ0"/>
<dbReference type="InterPro" id="IPR037171">
    <property type="entry name" value="NagB/RpiA_transferase-like"/>
</dbReference>
<dbReference type="GO" id="GO:0008775">
    <property type="term" value="F:acetate CoA-transferase activity"/>
    <property type="evidence" value="ECO:0007669"/>
    <property type="project" value="UniProtKB-EC"/>
</dbReference>
<dbReference type="SUPFAM" id="SSF100950">
    <property type="entry name" value="NagB/RpiA/CoA transferase-like"/>
    <property type="match status" value="2"/>
</dbReference>
<comment type="caution">
    <text evidence="5">The sequence shown here is derived from an EMBL/GenBank/DDBJ whole genome shotgun (WGS) entry which is preliminary data.</text>
</comment>
<evidence type="ECO:0000256" key="4">
    <source>
        <dbReference type="PIRSR" id="PIRSR000858-1"/>
    </source>
</evidence>
<dbReference type="eggNOG" id="COG4670">
    <property type="taxonomic scope" value="Bacteria"/>
</dbReference>
<dbReference type="Proteomes" id="UP000013378">
    <property type="component" value="Unassembled WGS sequence"/>
</dbReference>
<accession>R1CGZ0</accession>
<name>R1CGZ0_9FIRM</name>
<keyword evidence="6" id="KW-1185">Reference proteome</keyword>
<dbReference type="InterPro" id="IPR004165">
    <property type="entry name" value="CoA_trans_fam_I"/>
</dbReference>
<protein>
    <submittedName>
        <fullName evidence="5">Acetyl-CoA:acetoacetyl-CoA transferase, alpha subunit</fullName>
        <ecNumber evidence="5">2.8.3.8</ecNumber>
    </submittedName>
</protein>
<dbReference type="OrthoDB" id="9805230at2"/>
<dbReference type="RefSeq" id="WP_006307618.1">
    <property type="nucleotide sequence ID" value="NZ_ARZA01000048.1"/>
</dbReference>
<evidence type="ECO:0000313" key="6">
    <source>
        <dbReference type="Proteomes" id="UP000013378"/>
    </source>
</evidence>
<evidence type="ECO:0000256" key="2">
    <source>
        <dbReference type="ARBA" id="ARBA00022679"/>
    </source>
</evidence>
<dbReference type="STRING" id="1304284.L21TH_0373"/>
<comment type="similarity">
    <text evidence="1 3">Belongs to the 3-oxoacid CoA-transferase family.</text>
</comment>
<gene>
    <name evidence="5" type="ORF">L21TH_0373</name>
</gene>
<evidence type="ECO:0000256" key="1">
    <source>
        <dbReference type="ARBA" id="ARBA00007154"/>
    </source>
</evidence>
<dbReference type="PATRIC" id="fig|1304284.3.peg.367"/>